<dbReference type="SUPFAM" id="SSF53335">
    <property type="entry name" value="S-adenosyl-L-methionine-dependent methyltransferases"/>
    <property type="match status" value="1"/>
</dbReference>
<gene>
    <name evidence="7" type="ORF">OIU85_002932</name>
</gene>
<dbReference type="AlphaFoldDB" id="A0A9Q0VPX9"/>
<dbReference type="PANTHER" id="PTHR10335">
    <property type="entry name" value="RRNA 2-O-METHYLTRANSFERASE FIBRILLARIN"/>
    <property type="match status" value="1"/>
</dbReference>
<dbReference type="Pfam" id="PF01269">
    <property type="entry name" value="Fibrillarin"/>
    <property type="match status" value="1"/>
</dbReference>
<sequence length="226" mass="25075">MARILALNASYFLKAGGHFVISIKANCIDSTVPAEAVFESEVKKMVQEQLKPSEQVTLEPFERDHACVVGGYHLILSFSMNLMRNMTLSLVFLLILLVGAAAGILYLVFQPKLPKNTTVLDVVLSGQTDDANTLITSLQQQQQQTGIIPLNLRVIQPVRIKLGEFKLMKVKFRVRCRLDVDNLAANNAINIRSSSCKFRNGIIPEQSQRTPNVSAGIKFCTRAVCR</sequence>
<accession>A0A9Q0VPX9</accession>
<evidence type="ECO:0000256" key="4">
    <source>
        <dbReference type="ARBA" id="ARBA00022679"/>
    </source>
</evidence>
<name>A0A9Q0VPX9_SALVM</name>
<evidence type="ECO:0000313" key="7">
    <source>
        <dbReference type="EMBL" id="KAJ6752567.1"/>
    </source>
</evidence>
<dbReference type="OrthoDB" id="1917746at2759"/>
<dbReference type="GO" id="GO:0000494">
    <property type="term" value="P:box C/D sno(s)RNA 3'-end processing"/>
    <property type="evidence" value="ECO:0007669"/>
    <property type="project" value="TreeGrafter"/>
</dbReference>
<dbReference type="GO" id="GO:0031428">
    <property type="term" value="C:box C/D methylation guide snoRNP complex"/>
    <property type="evidence" value="ECO:0007669"/>
    <property type="project" value="TreeGrafter"/>
</dbReference>
<dbReference type="GO" id="GO:1990259">
    <property type="term" value="F:histone H2AQ104 methyltransferase activity"/>
    <property type="evidence" value="ECO:0007669"/>
    <property type="project" value="TreeGrafter"/>
</dbReference>
<comment type="similarity">
    <text evidence="1">Belongs to the methyltransferase superfamily. Fibrillarin family.</text>
</comment>
<dbReference type="SMART" id="SM01206">
    <property type="entry name" value="Fibrillarin"/>
    <property type="match status" value="1"/>
</dbReference>
<evidence type="ECO:0000313" key="8">
    <source>
        <dbReference type="Proteomes" id="UP001151529"/>
    </source>
</evidence>
<proteinExistence type="inferred from homology"/>
<evidence type="ECO:0000256" key="3">
    <source>
        <dbReference type="ARBA" id="ARBA00022603"/>
    </source>
</evidence>
<reference evidence="7" key="1">
    <citation type="submission" date="2022-11" db="EMBL/GenBank/DDBJ databases">
        <authorList>
            <person name="Hyden B.L."/>
            <person name="Feng K."/>
            <person name="Yates T."/>
            <person name="Jawdy S."/>
            <person name="Smart L.B."/>
            <person name="Muchero W."/>
        </authorList>
    </citation>
    <scope>NUCLEOTIDE SEQUENCE</scope>
    <source>
        <tissue evidence="7">Shoot tip</tissue>
    </source>
</reference>
<keyword evidence="6" id="KW-0812">Transmembrane</keyword>
<keyword evidence="4" id="KW-0808">Transferase</keyword>
<dbReference type="PANTHER" id="PTHR10335:SF0">
    <property type="entry name" value="RRNA 2'-O-METHYLTRANSFERASE FIBRILLARIN 1-RELATED"/>
    <property type="match status" value="1"/>
</dbReference>
<organism evidence="7 8">
    <name type="scientific">Salix viminalis</name>
    <name type="common">Common osier</name>
    <name type="synonym">Basket willow</name>
    <dbReference type="NCBI Taxonomy" id="40686"/>
    <lineage>
        <taxon>Eukaryota</taxon>
        <taxon>Viridiplantae</taxon>
        <taxon>Streptophyta</taxon>
        <taxon>Embryophyta</taxon>
        <taxon>Tracheophyta</taxon>
        <taxon>Spermatophyta</taxon>
        <taxon>Magnoliopsida</taxon>
        <taxon>eudicotyledons</taxon>
        <taxon>Gunneridae</taxon>
        <taxon>Pentapetalae</taxon>
        <taxon>rosids</taxon>
        <taxon>fabids</taxon>
        <taxon>Malpighiales</taxon>
        <taxon>Salicaceae</taxon>
        <taxon>Saliceae</taxon>
        <taxon>Salix</taxon>
    </lineage>
</organism>
<dbReference type="Gene3D" id="3.40.50.150">
    <property type="entry name" value="Vaccinia Virus protein VP39"/>
    <property type="match status" value="1"/>
</dbReference>
<dbReference type="GO" id="GO:0008649">
    <property type="term" value="F:rRNA methyltransferase activity"/>
    <property type="evidence" value="ECO:0007669"/>
    <property type="project" value="TreeGrafter"/>
</dbReference>
<dbReference type="InterPro" id="IPR029063">
    <property type="entry name" value="SAM-dependent_MTases_sf"/>
</dbReference>
<feature type="transmembrane region" description="Helical" evidence="6">
    <location>
        <begin position="88"/>
        <end position="109"/>
    </location>
</feature>
<keyword evidence="6" id="KW-1133">Transmembrane helix</keyword>
<keyword evidence="5" id="KW-0694">RNA-binding</keyword>
<dbReference type="GO" id="GO:0032040">
    <property type="term" value="C:small-subunit processome"/>
    <property type="evidence" value="ECO:0007669"/>
    <property type="project" value="TreeGrafter"/>
</dbReference>
<evidence type="ECO:0000256" key="5">
    <source>
        <dbReference type="ARBA" id="ARBA00022884"/>
    </source>
</evidence>
<dbReference type="InterPro" id="IPR000692">
    <property type="entry name" value="Fibrillarin"/>
</dbReference>
<comment type="caution">
    <text evidence="7">The sequence shown here is derived from an EMBL/GenBank/DDBJ whole genome shotgun (WGS) entry which is preliminary data.</text>
</comment>
<keyword evidence="2" id="KW-0698">rRNA processing</keyword>
<keyword evidence="3" id="KW-0489">Methyltransferase</keyword>
<keyword evidence="8" id="KW-1185">Reference proteome</keyword>
<protein>
    <submittedName>
        <fullName evidence="7">Uncharacterized protein</fullName>
    </submittedName>
</protein>
<evidence type="ECO:0000256" key="1">
    <source>
        <dbReference type="ARBA" id="ARBA00010632"/>
    </source>
</evidence>
<keyword evidence="6" id="KW-0472">Membrane</keyword>
<dbReference type="EMBL" id="JAPFFL010000001">
    <property type="protein sequence ID" value="KAJ6752567.1"/>
    <property type="molecule type" value="Genomic_DNA"/>
</dbReference>
<dbReference type="Proteomes" id="UP001151529">
    <property type="component" value="Chromosome 16"/>
</dbReference>
<evidence type="ECO:0000256" key="6">
    <source>
        <dbReference type="SAM" id="Phobius"/>
    </source>
</evidence>
<dbReference type="GO" id="GO:0003723">
    <property type="term" value="F:RNA binding"/>
    <property type="evidence" value="ECO:0007669"/>
    <property type="project" value="UniProtKB-KW"/>
</dbReference>
<evidence type="ECO:0000256" key="2">
    <source>
        <dbReference type="ARBA" id="ARBA00022552"/>
    </source>
</evidence>
<reference evidence="7" key="2">
    <citation type="journal article" date="2023" name="Int. J. Mol. Sci.">
        <title>De Novo Assembly and Annotation of 11 Diverse Shrub Willow (Salix) Genomes Reveals Novel Gene Organization in Sex-Linked Regions.</title>
        <authorList>
            <person name="Hyden B."/>
            <person name="Feng K."/>
            <person name="Yates T.B."/>
            <person name="Jawdy S."/>
            <person name="Cereghino C."/>
            <person name="Smart L.B."/>
            <person name="Muchero W."/>
        </authorList>
    </citation>
    <scope>NUCLEOTIDE SEQUENCE [LARGE SCALE GENOMIC DNA]</scope>
    <source>
        <tissue evidence="7">Shoot tip</tissue>
    </source>
</reference>